<evidence type="ECO:0000313" key="2">
    <source>
        <dbReference type="Proteomes" id="UP001501410"/>
    </source>
</evidence>
<dbReference type="EMBL" id="BAABEZ010000004">
    <property type="protein sequence ID" value="GAA4450461.1"/>
    <property type="molecule type" value="Genomic_DNA"/>
</dbReference>
<evidence type="ECO:0000313" key="1">
    <source>
        <dbReference type="EMBL" id="GAA4450461.1"/>
    </source>
</evidence>
<gene>
    <name evidence="1" type="ORF">GCM10023092_06350</name>
</gene>
<sequence length="389" mass="44679">MKHHTPVDRHCSWGSGGFMLVLLWLLSLQPQAVHAQQTGLGVDLSLIDGVELTPANIFNYRLENRGQQSQNVLVRGRVYYRQSALNFTYEYHISLQPGVTQVSRDMISAPTWNFSGPALKELFQQYNKLPQGTYEYCVSVYPPGTSPEYTPGDEPQSCVYQTVDDLFLINLLSPDNDAKIYEYNPMLSWVVNYPFASELTYRLRVAELKTGQNPQNAITRNNAMYQDNNVMSTSAVYPVTARPLQKWQPYVWTVDAYYKGILLGGAEVWKFTIIDDSVMQALPKESYYVDIRNEVRNIQYDAVGKIRIKYQQDEKETDVMSFLLRDADGKQISLKTKSYPAILGDNRIDLDLETEVRLKHLGKYELQVTNSLGEHFMVPFRYINPDFVK</sequence>
<comment type="caution">
    <text evidence="1">The sequence shown here is derived from an EMBL/GenBank/DDBJ whole genome shotgun (WGS) entry which is preliminary data.</text>
</comment>
<protein>
    <submittedName>
        <fullName evidence="1">Uncharacterized protein</fullName>
    </submittedName>
</protein>
<accession>A0ABP8MJ78</accession>
<dbReference type="RefSeq" id="WP_344822623.1">
    <property type="nucleotide sequence ID" value="NZ_BAABEZ010000004.1"/>
</dbReference>
<proteinExistence type="predicted"/>
<reference evidence="2" key="1">
    <citation type="journal article" date="2019" name="Int. J. Syst. Evol. Microbiol.">
        <title>The Global Catalogue of Microorganisms (GCM) 10K type strain sequencing project: providing services to taxonomists for standard genome sequencing and annotation.</title>
        <authorList>
            <consortium name="The Broad Institute Genomics Platform"/>
            <consortium name="The Broad Institute Genome Sequencing Center for Infectious Disease"/>
            <person name="Wu L."/>
            <person name="Ma J."/>
        </authorList>
    </citation>
    <scope>NUCLEOTIDE SEQUENCE [LARGE SCALE GENOMIC DNA]</scope>
    <source>
        <strain evidence="2">JCM 31921</strain>
    </source>
</reference>
<organism evidence="1 2">
    <name type="scientific">Rurimicrobium arvi</name>
    <dbReference type="NCBI Taxonomy" id="2049916"/>
    <lineage>
        <taxon>Bacteria</taxon>
        <taxon>Pseudomonadati</taxon>
        <taxon>Bacteroidota</taxon>
        <taxon>Chitinophagia</taxon>
        <taxon>Chitinophagales</taxon>
        <taxon>Chitinophagaceae</taxon>
        <taxon>Rurimicrobium</taxon>
    </lineage>
</organism>
<keyword evidence="2" id="KW-1185">Reference proteome</keyword>
<dbReference type="Proteomes" id="UP001501410">
    <property type="component" value="Unassembled WGS sequence"/>
</dbReference>
<name>A0ABP8MJ78_9BACT</name>